<dbReference type="OrthoDB" id="5186562at2"/>
<evidence type="ECO:0000256" key="4">
    <source>
        <dbReference type="ARBA" id="ARBA00023136"/>
    </source>
</evidence>
<comment type="subcellular location">
    <subcellularLocation>
        <location evidence="1">Membrane</location>
        <topology evidence="1">Multi-pass membrane protein</topology>
    </subcellularLocation>
</comment>
<protein>
    <recommendedName>
        <fullName evidence="6">O-antigen ligase-related domain-containing protein</fullName>
    </recommendedName>
</protein>
<gene>
    <name evidence="7" type="ORF">CLV52_3463</name>
</gene>
<evidence type="ECO:0000313" key="8">
    <source>
        <dbReference type="Proteomes" id="UP000295344"/>
    </source>
</evidence>
<organism evidence="7 8">
    <name type="scientific">Amnibacterium kyonggiense</name>
    <dbReference type="NCBI Taxonomy" id="595671"/>
    <lineage>
        <taxon>Bacteria</taxon>
        <taxon>Bacillati</taxon>
        <taxon>Actinomycetota</taxon>
        <taxon>Actinomycetes</taxon>
        <taxon>Micrococcales</taxon>
        <taxon>Microbacteriaceae</taxon>
        <taxon>Amnibacterium</taxon>
    </lineage>
</organism>
<sequence>MSTSRRRLAATGGVWLLVLASVVSWRKGVLYTGGVDPVVVAKAVLAVAALGAAVLLRRTSPSIRPVAMWPALLVSGVVGLSLVGALAEGGFVADAVLAVRIALLAATILLLVSVTAASELLATLLSAMALAGLVAAVTGIPTLLTSRGRLGGGVPPLEPNEVATLLLPPAIGLLFVVVRVGLRPLPAIGLVVLSGTVVATGSRTALLMLPVALLVVLLVERRLSAGTSAVLLLGALAAYVVLAFSSILSSVALRGEGVGKLLTLNSRTISWNVVLSTPTDSWAYWVGRGLTVKSVPVVGQYWDTQVFDSSWISSLAQDGVVGTLLLAAYALGTLLATRRLGAVRALGAALATTILIRSFVENGLLESSTTFLVFFTLAALAWPGTATLLPRVKREPALPHALADADLVTAAH</sequence>
<comment type="caution">
    <text evidence="7">The sequence shown here is derived from an EMBL/GenBank/DDBJ whole genome shotgun (WGS) entry which is preliminary data.</text>
</comment>
<keyword evidence="8" id="KW-1185">Reference proteome</keyword>
<feature type="domain" description="O-antigen ligase-related" evidence="6">
    <location>
        <begin position="189"/>
        <end position="326"/>
    </location>
</feature>
<feature type="transmembrane region" description="Helical" evidence="5">
    <location>
        <begin position="120"/>
        <end position="142"/>
    </location>
</feature>
<dbReference type="InterPro" id="IPR007016">
    <property type="entry name" value="O-antigen_ligase-rel_domated"/>
</dbReference>
<evidence type="ECO:0000256" key="2">
    <source>
        <dbReference type="ARBA" id="ARBA00022692"/>
    </source>
</evidence>
<keyword evidence="4 5" id="KW-0472">Membrane</keyword>
<reference evidence="7 8" key="1">
    <citation type="submission" date="2019-03" db="EMBL/GenBank/DDBJ databases">
        <title>Genomic Encyclopedia of Archaeal and Bacterial Type Strains, Phase II (KMG-II): from individual species to whole genera.</title>
        <authorList>
            <person name="Goeker M."/>
        </authorList>
    </citation>
    <scope>NUCLEOTIDE SEQUENCE [LARGE SCALE GENOMIC DNA]</scope>
    <source>
        <strain evidence="7 8">DSM 24782</strain>
    </source>
</reference>
<name>A0A4R7FDB0_9MICO</name>
<evidence type="ECO:0000259" key="6">
    <source>
        <dbReference type="Pfam" id="PF04932"/>
    </source>
</evidence>
<evidence type="ECO:0000313" key="7">
    <source>
        <dbReference type="EMBL" id="TDS74939.1"/>
    </source>
</evidence>
<evidence type="ECO:0000256" key="3">
    <source>
        <dbReference type="ARBA" id="ARBA00022989"/>
    </source>
</evidence>
<feature type="transmembrane region" description="Helical" evidence="5">
    <location>
        <begin position="162"/>
        <end position="182"/>
    </location>
</feature>
<dbReference type="EMBL" id="SOAM01000004">
    <property type="protein sequence ID" value="TDS74939.1"/>
    <property type="molecule type" value="Genomic_DNA"/>
</dbReference>
<proteinExistence type="predicted"/>
<feature type="transmembrane region" description="Helical" evidence="5">
    <location>
        <begin position="230"/>
        <end position="253"/>
    </location>
</feature>
<feature type="transmembrane region" description="Helical" evidence="5">
    <location>
        <begin position="34"/>
        <end position="56"/>
    </location>
</feature>
<keyword evidence="2 5" id="KW-0812">Transmembrane</keyword>
<feature type="transmembrane region" description="Helical" evidence="5">
    <location>
        <begin position="93"/>
        <end position="113"/>
    </location>
</feature>
<feature type="transmembrane region" description="Helical" evidence="5">
    <location>
        <begin position="371"/>
        <end position="389"/>
    </location>
</feature>
<dbReference type="Pfam" id="PF04932">
    <property type="entry name" value="Wzy_C"/>
    <property type="match status" value="1"/>
</dbReference>
<dbReference type="AlphaFoldDB" id="A0A4R7FDB0"/>
<feature type="transmembrane region" description="Helical" evidence="5">
    <location>
        <begin position="68"/>
        <end position="87"/>
    </location>
</feature>
<evidence type="ECO:0000256" key="1">
    <source>
        <dbReference type="ARBA" id="ARBA00004141"/>
    </source>
</evidence>
<feature type="transmembrane region" description="Helical" evidence="5">
    <location>
        <begin position="189"/>
        <end position="218"/>
    </location>
</feature>
<feature type="transmembrane region" description="Helical" evidence="5">
    <location>
        <begin position="341"/>
        <end position="359"/>
    </location>
</feature>
<evidence type="ECO:0000256" key="5">
    <source>
        <dbReference type="SAM" id="Phobius"/>
    </source>
</evidence>
<dbReference type="Proteomes" id="UP000295344">
    <property type="component" value="Unassembled WGS sequence"/>
</dbReference>
<dbReference type="RefSeq" id="WP_133767597.1">
    <property type="nucleotide sequence ID" value="NZ_BAAARP010000001.1"/>
</dbReference>
<accession>A0A4R7FDB0</accession>
<keyword evidence="3 5" id="KW-1133">Transmembrane helix</keyword>